<reference evidence="4 5" key="1">
    <citation type="journal article" date="2011" name="Int. J. Syst. Evol. Microbiol.">
        <title>Zhongshania antarctica gen. nov., sp. nov. and Zhongshania guokunii sp. nov., gammaproteobacteria respectively isolated from coastal attached (fast) ice and surface seawater of the Antarctic.</title>
        <authorList>
            <person name="Li H.J."/>
            <person name="Zhang X.Y."/>
            <person name="Chen C.X."/>
            <person name="Zhang Y.J."/>
            <person name="Gao Z.M."/>
            <person name="Yu Y."/>
            <person name="Chen X.L."/>
            <person name="Chen B."/>
            <person name="Zhang Y.Z."/>
        </authorList>
    </citation>
    <scope>NUCLEOTIDE SEQUENCE [LARGE SCALE GENOMIC DNA]</scope>
    <source>
        <strain evidence="4 5">15-R06ZXC-3</strain>
    </source>
</reference>
<keyword evidence="2" id="KW-0732">Signal</keyword>
<organism evidence="4 5">
    <name type="scientific">Thioclava arctica</name>
    <dbReference type="NCBI Taxonomy" id="3238301"/>
    <lineage>
        <taxon>Bacteria</taxon>
        <taxon>Pseudomonadati</taxon>
        <taxon>Pseudomonadota</taxon>
        <taxon>Alphaproteobacteria</taxon>
        <taxon>Rhodobacterales</taxon>
        <taxon>Paracoccaceae</taxon>
        <taxon>Thioclava</taxon>
    </lineage>
</organism>
<feature type="chain" id="PRO_5045571715" evidence="2">
    <location>
        <begin position="24"/>
        <end position="347"/>
    </location>
</feature>
<proteinExistence type="predicted"/>
<protein>
    <submittedName>
        <fullName evidence="4">SPOR domain-containing protein</fullName>
    </submittedName>
</protein>
<feature type="domain" description="SPOR" evidence="3">
    <location>
        <begin position="274"/>
        <end position="347"/>
    </location>
</feature>
<dbReference type="Gene3D" id="3.30.70.1070">
    <property type="entry name" value="Sporulation related repeat"/>
    <property type="match status" value="1"/>
</dbReference>
<dbReference type="EMBL" id="JBFRYC010000002">
    <property type="protein sequence ID" value="MEX1660955.1"/>
    <property type="molecule type" value="Genomic_DNA"/>
</dbReference>
<keyword evidence="5" id="KW-1185">Reference proteome</keyword>
<dbReference type="Proteomes" id="UP001557465">
    <property type="component" value="Unassembled WGS sequence"/>
</dbReference>
<dbReference type="InterPro" id="IPR007730">
    <property type="entry name" value="SPOR-like_dom"/>
</dbReference>
<evidence type="ECO:0000313" key="4">
    <source>
        <dbReference type="EMBL" id="MEX1660955.1"/>
    </source>
</evidence>
<feature type="region of interest" description="Disordered" evidence="1">
    <location>
        <begin position="193"/>
        <end position="212"/>
    </location>
</feature>
<evidence type="ECO:0000256" key="2">
    <source>
        <dbReference type="SAM" id="SignalP"/>
    </source>
</evidence>
<dbReference type="RefSeq" id="WP_368391131.1">
    <property type="nucleotide sequence ID" value="NZ_JBFRYC010000002.1"/>
</dbReference>
<comment type="caution">
    <text evidence="4">The sequence shown here is derived from an EMBL/GenBank/DDBJ whole genome shotgun (WGS) entry which is preliminary data.</text>
</comment>
<dbReference type="Pfam" id="PF05036">
    <property type="entry name" value="SPOR"/>
    <property type="match status" value="1"/>
</dbReference>
<evidence type="ECO:0000256" key="1">
    <source>
        <dbReference type="SAM" id="MobiDB-lite"/>
    </source>
</evidence>
<dbReference type="SUPFAM" id="SSF110997">
    <property type="entry name" value="Sporulation related repeat"/>
    <property type="match status" value="1"/>
</dbReference>
<dbReference type="InterPro" id="IPR036680">
    <property type="entry name" value="SPOR-like_sf"/>
</dbReference>
<sequence length="347" mass="36047">MRFGGVLTAALFGAVMGASGAMAQSYAPEETPPASFKGRQYVDSAGCVFVRAGYGDATKWVPRINRDRTAICGFKPSLPAEKVAVAAPAKVVAPKTVIAKAAPAPKMAAPVMRSNTVSRRSVKAPIATIASNMVPEARSPNPPYSPVKTLAPRAVAQPASARGQTRATRIQVAMVQPVVQKIPREVSVGGVAPVVTTSPEPPGGWKPAFEDGRLNPYRGPRTQSGDAQMAQRWNTKTPMGMVAVPQQRVIYVPVASARMSAETVAPASSATRQPAGSGKRFVQVGSFGVPSNAAAAKARLRALGLPVATGRAGRLTVVYAGPFSAPSALQNALNSARSAGFRDALLR</sequence>
<dbReference type="PROSITE" id="PS51724">
    <property type="entry name" value="SPOR"/>
    <property type="match status" value="1"/>
</dbReference>
<accession>A0ABV3TI45</accession>
<evidence type="ECO:0000259" key="3">
    <source>
        <dbReference type="PROSITE" id="PS51724"/>
    </source>
</evidence>
<name>A0ABV3TI45_9RHOB</name>
<evidence type="ECO:0000313" key="5">
    <source>
        <dbReference type="Proteomes" id="UP001557465"/>
    </source>
</evidence>
<feature type="signal peptide" evidence="2">
    <location>
        <begin position="1"/>
        <end position="23"/>
    </location>
</feature>
<gene>
    <name evidence="4" type="ORF">AB4874_04725</name>
</gene>